<reference evidence="2" key="1">
    <citation type="submission" date="2018-05" db="EMBL/GenBank/DDBJ databases">
        <title>Leptospira yasudae sp. nov. and Leptospira stimsonii sp. nov., two pathogenic species of the genus Leptospira isolated from environmental sources.</title>
        <authorList>
            <person name="Casanovas-Massana A."/>
            <person name="Hamond C."/>
            <person name="Santos L.A."/>
            <person name="Hacker K.P."/>
            <person name="Balassiano I."/>
            <person name="Medeiros M.A."/>
            <person name="Reis M.G."/>
            <person name="Ko A.I."/>
            <person name="Wunder E.A."/>
        </authorList>
    </citation>
    <scope>NUCLEOTIDE SEQUENCE [LARGE SCALE GENOMIC DNA]</scope>
    <source>
        <strain evidence="2">Yale</strain>
    </source>
</reference>
<proteinExistence type="predicted"/>
<accession>A0A396YVI1</accession>
<dbReference type="Proteomes" id="UP000265798">
    <property type="component" value="Unassembled WGS sequence"/>
</dbReference>
<dbReference type="EMBL" id="QHCT01000005">
    <property type="protein sequence ID" value="RHX87221.1"/>
    <property type="molecule type" value="Genomic_DNA"/>
</dbReference>
<evidence type="ECO:0000313" key="2">
    <source>
        <dbReference type="Proteomes" id="UP000265798"/>
    </source>
</evidence>
<name>A0A396YVI1_9LEPT</name>
<dbReference type="AlphaFoldDB" id="A0A396YVI1"/>
<protein>
    <submittedName>
        <fullName evidence="1">Uncharacterized protein</fullName>
    </submittedName>
</protein>
<evidence type="ECO:0000313" key="1">
    <source>
        <dbReference type="EMBL" id="RHX87221.1"/>
    </source>
</evidence>
<organism evidence="1 2">
    <name type="scientific">Leptospira stimsonii</name>
    <dbReference type="NCBI Taxonomy" id="2202203"/>
    <lineage>
        <taxon>Bacteria</taxon>
        <taxon>Pseudomonadati</taxon>
        <taxon>Spirochaetota</taxon>
        <taxon>Spirochaetia</taxon>
        <taxon>Leptospirales</taxon>
        <taxon>Leptospiraceae</taxon>
        <taxon>Leptospira</taxon>
    </lineage>
</organism>
<sequence length="364" mass="40594">MLCTADSKKSKRTHRSQNTMNFQEQRELTLFPKDSKMQYILSSKLRIFFLFFFLIQCGTENQKKENDAALLALGPAFSSSNPNLNQDDSVIPQEVQSISPAHRGKFRSAYTEEGIHFQSNNCQSNGTFQLERISVSDPIEINIVYKEAISSGTILLQNSSQVPVPGTISYPDSKSIRFVSTSKGELYSKYKVIVQNVTKATNGSSIQNATWTFQYDLNGDRGNTPNQITVDCQENGGFNQCAYVSKFGIGLVSSLASPQSIFAQTTNDYESYFGLQSSDANGIVLWLYEVCKIEDETANITPLATGKFLFAKMTGIGDFSIPRALIEQNELYTGAVYQYYKNSNGAQFGQPLYPENIQLITNQH</sequence>
<gene>
    <name evidence="1" type="ORF">DLM75_17075</name>
</gene>
<comment type="caution">
    <text evidence="1">The sequence shown here is derived from an EMBL/GenBank/DDBJ whole genome shotgun (WGS) entry which is preliminary data.</text>
</comment>